<sequence>MSYPARKRCPYKFSARNAFDKKVLLDKSFTGGILTEDIALESIFERPAPAGIATKIDLSTTILWRLDPGVRDAIVACVGAGAGAGQNRQSHIIRKTSTGEYYQLSGFKSATIKRARNDRVNVDERRLISNTLSTRTCNWDQFNEALRYTFWSFEATKGCYSTSLRNLRYHSYRNKQKTLDEMCKRLFTGSINLYLLGSILARSKDLLWVAFGAARFGGLGGNTAPPTKSFRAALLNYIKPTGRTQAHISKYVVMIEEYLTSQICPRCPTESISNQLDDLDVNIHSVPNCESCNTRCNRDHIAILNMRYVLLYMCLAGFLSTYITVQDTQYTHRISTVNIF</sequence>
<evidence type="ECO:0000313" key="4">
    <source>
        <dbReference type="EMBL" id="OAD67303.1"/>
    </source>
</evidence>
<dbReference type="GeneID" id="29002064"/>
<dbReference type="OrthoDB" id="2227456at2759"/>
<keyword evidence="1" id="KW-0238">DNA-binding</keyword>
<feature type="transmembrane region" description="Helical" evidence="2">
    <location>
        <begin position="306"/>
        <end position="325"/>
    </location>
</feature>
<dbReference type="Proteomes" id="UP000077315">
    <property type="component" value="Unassembled WGS sequence"/>
</dbReference>
<evidence type="ECO:0000256" key="2">
    <source>
        <dbReference type="SAM" id="Phobius"/>
    </source>
</evidence>
<accession>A0A162THY7</accession>
<keyword evidence="2" id="KW-0812">Transmembrane</keyword>
<dbReference type="Pfam" id="PF07282">
    <property type="entry name" value="Cas12f1-like_TNB"/>
    <property type="match status" value="1"/>
</dbReference>
<keyword evidence="2" id="KW-1133">Transmembrane helix</keyword>
<keyword evidence="2" id="KW-0472">Membrane</keyword>
<dbReference type="InterPro" id="IPR010095">
    <property type="entry name" value="Cas12f1-like_TNB"/>
</dbReference>
<reference evidence="5" key="1">
    <citation type="submission" date="2015-06" db="EMBL/GenBank/DDBJ databases">
        <title>Expansion of signal transduction pathways in fungi by whole-genome duplication.</title>
        <authorList>
            <consortium name="DOE Joint Genome Institute"/>
            <person name="Corrochano L.M."/>
            <person name="Kuo A."/>
            <person name="Marcet-Houben M."/>
            <person name="Polaino S."/>
            <person name="Salamov A."/>
            <person name="Villalobos J.M."/>
            <person name="Alvarez M.I."/>
            <person name="Avalos J."/>
            <person name="Benito E.P."/>
            <person name="Benoit I."/>
            <person name="Burger G."/>
            <person name="Camino L.P."/>
            <person name="Canovas D."/>
            <person name="Cerda-Olmedo E."/>
            <person name="Cheng J.-F."/>
            <person name="Dominguez A."/>
            <person name="Elias M."/>
            <person name="Eslava A.P."/>
            <person name="Glaser F."/>
            <person name="Grimwood J."/>
            <person name="Gutierrez G."/>
            <person name="Heitman J."/>
            <person name="Henrissat B."/>
            <person name="Iturriaga E.A."/>
            <person name="Lang B.F."/>
            <person name="Lavin J.L."/>
            <person name="Lee S."/>
            <person name="Li W."/>
            <person name="Lindquist E."/>
            <person name="Lopez-Garcia S."/>
            <person name="Luque E.M."/>
            <person name="Marcos A.T."/>
            <person name="Martin J."/>
            <person name="McCluskey K."/>
            <person name="Medina H.R."/>
            <person name="Miralles-Duran A."/>
            <person name="Miyazaki A."/>
            <person name="Munoz-Torres E."/>
            <person name="Oguiza J.A."/>
            <person name="Ohm R."/>
            <person name="Olmedo M."/>
            <person name="Orejas M."/>
            <person name="Ortiz-Castellanos L."/>
            <person name="Pisabarro A.G."/>
            <person name="Rodriguez-Romero J."/>
            <person name="Ruiz-Herrera J."/>
            <person name="Ruiz-Vazquez R."/>
            <person name="Sanz C."/>
            <person name="Schackwitz W."/>
            <person name="Schmutz J."/>
            <person name="Shahriari M."/>
            <person name="Shelest E."/>
            <person name="Silva-Franco F."/>
            <person name="Soanes D."/>
            <person name="Syed K."/>
            <person name="Tagua V.G."/>
            <person name="Talbot N.J."/>
            <person name="Thon M."/>
            <person name="De vries R.P."/>
            <person name="Wiebenga A."/>
            <person name="Yadav J.S."/>
            <person name="Braun E.L."/>
            <person name="Baker S."/>
            <person name="Garre V."/>
            <person name="Horwitz B."/>
            <person name="Torres-Martinez S."/>
            <person name="Idnurm A."/>
            <person name="Herrera-Estrella A."/>
            <person name="Gabaldon T."/>
            <person name="Grigoriev I.V."/>
        </authorList>
    </citation>
    <scope>NUCLEOTIDE SEQUENCE [LARGE SCALE GENOMIC DNA]</scope>
    <source>
        <strain evidence="5">NRRL 1555(-)</strain>
    </source>
</reference>
<dbReference type="InParanoid" id="A0A162THY7"/>
<evidence type="ECO:0000259" key="3">
    <source>
        <dbReference type="Pfam" id="PF07282"/>
    </source>
</evidence>
<dbReference type="VEuPathDB" id="FungiDB:PHYBLDRAFT_63697"/>
<feature type="domain" description="Cas12f1-like TNB" evidence="3">
    <location>
        <begin position="250"/>
        <end position="305"/>
    </location>
</feature>
<dbReference type="AlphaFoldDB" id="A0A162THY7"/>
<dbReference type="EMBL" id="KV441024">
    <property type="protein sequence ID" value="OAD67303.1"/>
    <property type="molecule type" value="Genomic_DNA"/>
</dbReference>
<organism evidence="4 5">
    <name type="scientific">Phycomyces blakesleeanus (strain ATCC 8743b / DSM 1359 / FGSC 10004 / NBRC 33097 / NRRL 1555)</name>
    <dbReference type="NCBI Taxonomy" id="763407"/>
    <lineage>
        <taxon>Eukaryota</taxon>
        <taxon>Fungi</taxon>
        <taxon>Fungi incertae sedis</taxon>
        <taxon>Mucoromycota</taxon>
        <taxon>Mucoromycotina</taxon>
        <taxon>Mucoromycetes</taxon>
        <taxon>Mucorales</taxon>
        <taxon>Phycomycetaceae</taxon>
        <taxon>Phycomyces</taxon>
    </lineage>
</organism>
<keyword evidence="5" id="KW-1185">Reference proteome</keyword>
<dbReference type="GO" id="GO:0003677">
    <property type="term" value="F:DNA binding"/>
    <property type="evidence" value="ECO:0007669"/>
    <property type="project" value="UniProtKB-KW"/>
</dbReference>
<gene>
    <name evidence="4" type="ORF">PHYBLDRAFT_63697</name>
</gene>
<proteinExistence type="predicted"/>
<name>A0A162THY7_PHYB8</name>
<dbReference type="RefSeq" id="XP_018285343.1">
    <property type="nucleotide sequence ID" value="XM_018441158.1"/>
</dbReference>
<protein>
    <recommendedName>
        <fullName evidence="3">Cas12f1-like TNB domain-containing protein</fullName>
    </recommendedName>
</protein>
<evidence type="ECO:0000256" key="1">
    <source>
        <dbReference type="ARBA" id="ARBA00023125"/>
    </source>
</evidence>
<evidence type="ECO:0000313" key="5">
    <source>
        <dbReference type="Proteomes" id="UP000077315"/>
    </source>
</evidence>